<sequence>MSSEIVIRVEQLSKRYHVYEKPMHRLLQMFSRQRKQYFKVFPVLNDVSFEIKKGETVGIIGRNGSGKSTLLQMICGTLNPSSGQVTTHGRIAALLELGSGFNPEFTGRENIYLNGAMLGLSTAEIDERYAAIEAFAEIGEYIEQPVKSYSSGMYVRLAFAIQANIDPEILIVDEALAVGDAHFVHRCMDRLHQLQERGTSILLVTHDSMLVKRFCDRAIWLHQGKVQSIGAANGVVDDYLAWLFQMPVVSETKNLEPLLPVQVGNDEEHIANIDRRLGDQRCQIIGARLYDKDRNPTDEVQGGSDVILRFTVTNVSLPRDHSLVFGYIVRNFRGEEIAATNTRLEGMTAERFTAFGERITVEARIHIPLLHPGHYSISVGTSYEQDGELQLRVADRIINALVFSVSCHKKISTMTCFDTEFSLQRAPQCS</sequence>
<dbReference type="GO" id="GO:0005524">
    <property type="term" value="F:ATP binding"/>
    <property type="evidence" value="ECO:0007669"/>
    <property type="project" value="UniProtKB-KW"/>
</dbReference>
<dbReference type="InterPro" id="IPR029439">
    <property type="entry name" value="Wzt_C"/>
</dbReference>
<dbReference type="InterPro" id="IPR050683">
    <property type="entry name" value="Bact_Polysacc_Export_ATP-bd"/>
</dbReference>
<dbReference type="Gene3D" id="3.40.50.300">
    <property type="entry name" value="P-loop containing nucleotide triphosphate hydrolases"/>
    <property type="match status" value="1"/>
</dbReference>
<keyword evidence="2" id="KW-0813">Transport</keyword>
<evidence type="ECO:0000313" key="7">
    <source>
        <dbReference type="Proteomes" id="UP000033400"/>
    </source>
</evidence>
<dbReference type="PATRIC" id="fig|294.133.peg.1124"/>
<keyword evidence="4" id="KW-0067">ATP-binding</keyword>
<protein>
    <recommendedName>
        <fullName evidence="5">ABC transporter domain-containing protein</fullName>
    </recommendedName>
</protein>
<evidence type="ECO:0000256" key="1">
    <source>
        <dbReference type="ARBA" id="ARBA00005417"/>
    </source>
</evidence>
<evidence type="ECO:0000259" key="5">
    <source>
        <dbReference type="PROSITE" id="PS50893"/>
    </source>
</evidence>
<dbReference type="Pfam" id="PF14524">
    <property type="entry name" value="Wzt_C"/>
    <property type="match status" value="1"/>
</dbReference>
<dbReference type="AlphaFoldDB" id="A0A0F4VCI4"/>
<dbReference type="PANTHER" id="PTHR46743">
    <property type="entry name" value="TEICHOIC ACIDS EXPORT ATP-BINDING PROTEIN TAGH"/>
    <property type="match status" value="1"/>
</dbReference>
<evidence type="ECO:0000256" key="2">
    <source>
        <dbReference type="ARBA" id="ARBA00022448"/>
    </source>
</evidence>
<reference evidence="6 7" key="1">
    <citation type="submission" date="2015-03" db="EMBL/GenBank/DDBJ databases">
        <title>Comparative genomics of Pseudomonas insights into diversity of traits involved in vanlence and defense.</title>
        <authorList>
            <person name="Qin Y."/>
        </authorList>
    </citation>
    <scope>NUCLEOTIDE SEQUENCE [LARGE SCALE GENOMIC DNA]</scope>
    <source>
        <strain evidence="6 7">H24</strain>
    </source>
</reference>
<dbReference type="RefSeq" id="WP_046053716.1">
    <property type="nucleotide sequence ID" value="NZ_LACH01000017.1"/>
</dbReference>
<dbReference type="SMART" id="SM00382">
    <property type="entry name" value="AAA"/>
    <property type="match status" value="1"/>
</dbReference>
<dbReference type="Gene3D" id="2.70.50.60">
    <property type="entry name" value="abc- transporter (atp binding component) like domain"/>
    <property type="match status" value="1"/>
</dbReference>
<dbReference type="Proteomes" id="UP000033400">
    <property type="component" value="Unassembled WGS sequence"/>
</dbReference>
<dbReference type="SUPFAM" id="SSF52540">
    <property type="entry name" value="P-loop containing nucleoside triphosphate hydrolases"/>
    <property type="match status" value="1"/>
</dbReference>
<dbReference type="GO" id="GO:0016020">
    <property type="term" value="C:membrane"/>
    <property type="evidence" value="ECO:0007669"/>
    <property type="project" value="InterPro"/>
</dbReference>
<dbReference type="OrthoDB" id="9778870at2"/>
<dbReference type="InterPro" id="IPR027417">
    <property type="entry name" value="P-loop_NTPase"/>
</dbReference>
<dbReference type="CDD" id="cd03220">
    <property type="entry name" value="ABC_KpsT_Wzt"/>
    <property type="match status" value="1"/>
</dbReference>
<dbReference type="PANTHER" id="PTHR46743:SF2">
    <property type="entry name" value="TEICHOIC ACIDS EXPORT ATP-BINDING PROTEIN TAGH"/>
    <property type="match status" value="1"/>
</dbReference>
<evidence type="ECO:0000256" key="3">
    <source>
        <dbReference type="ARBA" id="ARBA00022741"/>
    </source>
</evidence>
<proteinExistence type="inferred from homology"/>
<accession>A0A0F4VCI4</accession>
<dbReference type="InterPro" id="IPR003439">
    <property type="entry name" value="ABC_transporter-like_ATP-bd"/>
</dbReference>
<dbReference type="EMBL" id="LACH01000017">
    <property type="protein sequence ID" value="KJZ65712.1"/>
    <property type="molecule type" value="Genomic_DNA"/>
</dbReference>
<dbReference type="InterPro" id="IPR015860">
    <property type="entry name" value="ABC_transpr_TagH-like"/>
</dbReference>
<evidence type="ECO:0000313" key="6">
    <source>
        <dbReference type="EMBL" id="KJZ65712.1"/>
    </source>
</evidence>
<gene>
    <name evidence="6" type="ORF">VD17_10120</name>
</gene>
<dbReference type="Pfam" id="PF00005">
    <property type="entry name" value="ABC_tran"/>
    <property type="match status" value="1"/>
</dbReference>
<comment type="caution">
    <text evidence="6">The sequence shown here is derived from an EMBL/GenBank/DDBJ whole genome shotgun (WGS) entry which is preliminary data.</text>
</comment>
<dbReference type="GO" id="GO:0016887">
    <property type="term" value="F:ATP hydrolysis activity"/>
    <property type="evidence" value="ECO:0007669"/>
    <property type="project" value="InterPro"/>
</dbReference>
<comment type="similarity">
    <text evidence="1">Belongs to the ABC transporter superfamily.</text>
</comment>
<dbReference type="PROSITE" id="PS50893">
    <property type="entry name" value="ABC_TRANSPORTER_2"/>
    <property type="match status" value="1"/>
</dbReference>
<name>A0A0F4VCI4_PSEFL</name>
<organism evidence="6 7">
    <name type="scientific">Pseudomonas fluorescens</name>
    <dbReference type="NCBI Taxonomy" id="294"/>
    <lineage>
        <taxon>Bacteria</taxon>
        <taxon>Pseudomonadati</taxon>
        <taxon>Pseudomonadota</taxon>
        <taxon>Gammaproteobacteria</taxon>
        <taxon>Pseudomonadales</taxon>
        <taxon>Pseudomonadaceae</taxon>
        <taxon>Pseudomonas</taxon>
    </lineage>
</organism>
<feature type="domain" description="ABC transporter" evidence="5">
    <location>
        <begin position="7"/>
        <end position="248"/>
    </location>
</feature>
<dbReference type="InterPro" id="IPR003593">
    <property type="entry name" value="AAA+_ATPase"/>
</dbReference>
<dbReference type="CDD" id="cd10147">
    <property type="entry name" value="Wzt_C-like"/>
    <property type="match status" value="1"/>
</dbReference>
<keyword evidence="3" id="KW-0547">Nucleotide-binding</keyword>
<dbReference type="GO" id="GO:0140359">
    <property type="term" value="F:ABC-type transporter activity"/>
    <property type="evidence" value="ECO:0007669"/>
    <property type="project" value="InterPro"/>
</dbReference>
<evidence type="ECO:0000256" key="4">
    <source>
        <dbReference type="ARBA" id="ARBA00022840"/>
    </source>
</evidence>